<evidence type="ECO:0000256" key="1">
    <source>
        <dbReference type="ARBA" id="ARBA00022801"/>
    </source>
</evidence>
<dbReference type="Pfam" id="PF00561">
    <property type="entry name" value="Abhydrolase_1"/>
    <property type="match status" value="2"/>
</dbReference>
<dbReference type="RefSeq" id="WP_319076470.1">
    <property type="nucleotide sequence ID" value="NZ_JAWWMZ010000014.1"/>
</dbReference>
<dbReference type="PRINTS" id="PR00412">
    <property type="entry name" value="EPOXHYDRLASE"/>
</dbReference>
<dbReference type="InterPro" id="IPR029058">
    <property type="entry name" value="AB_hydrolase_fold"/>
</dbReference>
<feature type="domain" description="AB hydrolase-1" evidence="2">
    <location>
        <begin position="32"/>
        <end position="262"/>
    </location>
</feature>
<dbReference type="PANTHER" id="PTHR43798">
    <property type="entry name" value="MONOACYLGLYCEROL LIPASE"/>
    <property type="match status" value="1"/>
</dbReference>
<reference evidence="3" key="1">
    <citation type="submission" date="2023-11" db="EMBL/GenBank/DDBJ databases">
        <title>Identification and selenium tolerance of Delftia acidovorans R3-25.</title>
        <authorList>
            <person name="Zhang S."/>
            <person name="Liu Y."/>
            <person name="Guo Y."/>
        </authorList>
    </citation>
    <scope>NUCLEOTIDE SEQUENCE</scope>
    <source>
        <strain evidence="3">R3-25</strain>
    </source>
</reference>
<dbReference type="InterPro" id="IPR000639">
    <property type="entry name" value="Epox_hydrolase-like"/>
</dbReference>
<comment type="caution">
    <text evidence="3">The sequence shown here is derived from an EMBL/GenBank/DDBJ whole genome shotgun (WGS) entry which is preliminary data.</text>
</comment>
<dbReference type="SUPFAM" id="SSF53474">
    <property type="entry name" value="alpha/beta-Hydrolases"/>
    <property type="match status" value="2"/>
</dbReference>
<accession>A0AAJ2VB37</accession>
<evidence type="ECO:0000313" key="3">
    <source>
        <dbReference type="EMBL" id="MDX4956940.1"/>
    </source>
</evidence>
<dbReference type="PANTHER" id="PTHR43798:SF31">
    <property type="entry name" value="AB HYDROLASE SUPERFAMILY PROTEIN YCLE"/>
    <property type="match status" value="1"/>
</dbReference>
<gene>
    <name evidence="3" type="ORF">SGN30_26300</name>
</gene>
<dbReference type="InterPro" id="IPR050266">
    <property type="entry name" value="AB_hydrolase_sf"/>
</dbReference>
<dbReference type="Gene3D" id="3.40.50.1820">
    <property type="entry name" value="alpha/beta hydrolase"/>
    <property type="match status" value="2"/>
</dbReference>
<protein>
    <submittedName>
        <fullName evidence="3">Alpha/beta hydrolase</fullName>
    </submittedName>
</protein>
<organism evidence="3 4">
    <name type="scientific">Delftia acidovorans</name>
    <name type="common">Pseudomonas acidovorans</name>
    <name type="synonym">Comamonas acidovorans</name>
    <dbReference type="NCBI Taxonomy" id="80866"/>
    <lineage>
        <taxon>Bacteria</taxon>
        <taxon>Pseudomonadati</taxon>
        <taxon>Pseudomonadota</taxon>
        <taxon>Betaproteobacteria</taxon>
        <taxon>Burkholderiales</taxon>
        <taxon>Comamonadaceae</taxon>
        <taxon>Delftia</taxon>
    </lineage>
</organism>
<sequence length="573" mass="63230">MTSSILDHHGDGFIHANGLRLHYEQWGDGPHVVIALHGTSLHGRVWAWLAASLGPEYRLIGLDQRSHGDSQRAGSGQYQVEHYGADLEAFIDRLGLERVSLVGSSLGSRVALWYAARHPRKVAALALLDLSFEMPTEASEHMVSAHLSRPRRFADMDAALAFSRTLPQRRRFSDDVHLRTLQGDLRRLDDGQLEWRYDRDAAIETLRCAARDMWDSVRAIEAPTTILRGADSDVLIAPTVQRLQRELRGLHMLDVPDAGHSIWGDNPQFTARAIEEALRRARPAPAAESEDACAPAPLSWTQGRPLSIATGSLRFHALEWGQPNAPALVCLHGTSMQASAWSALGSALSAHWRVIAIDMRGHGQSDKPASGYALTDYADDLRAIFDALGLAQASLIGSSLGTQVAMAFAARHPQRVQRLVLSDPSCLIAQQAIDQYVALHRSRPRSFTGWDEALAFSHSLPQRRRFSPEVHRFTLQGDLGVGDDGRLHWRYALDPILQTFEALTVDQSDDIAATRAPVLILRGSESHVLSRPDALRLLDAFPQAELVEIGECGHTIWGDQPQVMAQHVRAFLA</sequence>
<dbReference type="AlphaFoldDB" id="A0AAJ2VB37"/>
<keyword evidence="1 3" id="KW-0378">Hydrolase</keyword>
<proteinExistence type="predicted"/>
<dbReference type="PRINTS" id="PR00111">
    <property type="entry name" value="ABHYDROLASE"/>
</dbReference>
<evidence type="ECO:0000259" key="2">
    <source>
        <dbReference type="Pfam" id="PF00561"/>
    </source>
</evidence>
<dbReference type="GO" id="GO:0016020">
    <property type="term" value="C:membrane"/>
    <property type="evidence" value="ECO:0007669"/>
    <property type="project" value="TreeGrafter"/>
</dbReference>
<evidence type="ECO:0000313" key="4">
    <source>
        <dbReference type="Proteomes" id="UP001287445"/>
    </source>
</evidence>
<dbReference type="InterPro" id="IPR000073">
    <property type="entry name" value="AB_hydrolase_1"/>
</dbReference>
<dbReference type="EMBL" id="JAWWMZ010000014">
    <property type="protein sequence ID" value="MDX4956940.1"/>
    <property type="molecule type" value="Genomic_DNA"/>
</dbReference>
<dbReference type="Proteomes" id="UP001287445">
    <property type="component" value="Unassembled WGS sequence"/>
</dbReference>
<dbReference type="GO" id="GO:0016787">
    <property type="term" value="F:hydrolase activity"/>
    <property type="evidence" value="ECO:0007669"/>
    <property type="project" value="UniProtKB-KW"/>
</dbReference>
<name>A0AAJ2VB37_DELAC</name>
<feature type="domain" description="AB hydrolase-1" evidence="2">
    <location>
        <begin position="326"/>
        <end position="556"/>
    </location>
</feature>